<dbReference type="STRING" id="3641.A0A061GSB4"/>
<evidence type="ECO:0000256" key="6">
    <source>
        <dbReference type="ARBA" id="ARBA00022840"/>
    </source>
</evidence>
<dbReference type="InParanoid" id="A0A061GSB4"/>
<dbReference type="PANTHER" id="PTHR48005">
    <property type="entry name" value="LEUCINE RICH REPEAT KINASE 2"/>
    <property type="match status" value="1"/>
</dbReference>
<dbReference type="GO" id="GO:0005524">
    <property type="term" value="F:ATP binding"/>
    <property type="evidence" value="ECO:0007669"/>
    <property type="project" value="UniProtKB-KW"/>
</dbReference>
<dbReference type="Gramene" id="EOY32700">
    <property type="protein sequence ID" value="EOY32700"/>
    <property type="gene ID" value="TCM_040727"/>
</dbReference>
<accession>A0A061GSB4</accession>
<dbReference type="EMBL" id="CM001887">
    <property type="protein sequence ID" value="EOY32700.1"/>
    <property type="molecule type" value="Genomic_DNA"/>
</dbReference>
<evidence type="ECO:0000256" key="2">
    <source>
        <dbReference type="ARBA" id="ARBA00022527"/>
    </source>
</evidence>
<name>A0A061GSB4_THECC</name>
<dbReference type="EC" id="2.7.11.1" evidence="1"/>
<dbReference type="GO" id="GO:0004674">
    <property type="term" value="F:protein serine/threonine kinase activity"/>
    <property type="evidence" value="ECO:0007669"/>
    <property type="project" value="UniProtKB-KW"/>
</dbReference>
<dbReference type="InterPro" id="IPR051420">
    <property type="entry name" value="Ser_Thr_Kinases_DiverseReg"/>
</dbReference>
<dbReference type="Gene3D" id="1.10.510.10">
    <property type="entry name" value="Transferase(Phosphotransferase) domain 1"/>
    <property type="match status" value="1"/>
</dbReference>
<dbReference type="SUPFAM" id="SSF56112">
    <property type="entry name" value="Protein kinase-like (PK-like)"/>
    <property type="match status" value="1"/>
</dbReference>
<keyword evidence="4" id="KW-0547">Nucleotide-binding</keyword>
<keyword evidence="10" id="KW-1185">Reference proteome</keyword>
<evidence type="ECO:0000313" key="9">
    <source>
        <dbReference type="EMBL" id="EOY32700.1"/>
    </source>
</evidence>
<organism evidence="9 10">
    <name type="scientific">Theobroma cacao</name>
    <name type="common">Cacao</name>
    <name type="synonym">Cocoa</name>
    <dbReference type="NCBI Taxonomy" id="3641"/>
    <lineage>
        <taxon>Eukaryota</taxon>
        <taxon>Viridiplantae</taxon>
        <taxon>Streptophyta</taxon>
        <taxon>Embryophyta</taxon>
        <taxon>Tracheophyta</taxon>
        <taxon>Spermatophyta</taxon>
        <taxon>Magnoliopsida</taxon>
        <taxon>eudicotyledons</taxon>
        <taxon>Gunneridae</taxon>
        <taxon>Pentapetalae</taxon>
        <taxon>rosids</taxon>
        <taxon>malvids</taxon>
        <taxon>Malvales</taxon>
        <taxon>Malvaceae</taxon>
        <taxon>Byttnerioideae</taxon>
        <taxon>Theobroma</taxon>
    </lineage>
</organism>
<dbReference type="InterPro" id="IPR011009">
    <property type="entry name" value="Kinase-like_dom_sf"/>
</dbReference>
<keyword evidence="6" id="KW-0067">ATP-binding</keyword>
<dbReference type="PANTHER" id="PTHR48005:SF72">
    <property type="entry name" value="REPEAT RECEPTOR-LIKE PROTEIN KINASE FAMILY PROTEIN, PUTATIVE-RELATED"/>
    <property type="match status" value="1"/>
</dbReference>
<sequence length="176" mass="19037">METTRTHVYGFSTRVPATALLIGTQSNVATSEFACGPLNLNVTSPAIALEEKVEHLSENLGKIRDEIHGPLKPDSSNWTSFAGTIGYTAPDEKCDVYSFGVPTMDILIGSHPGDLISCFLSSSSAPEANDQQILLKDVIDQRLSPPVRQVAKDVVSTTKLAFTCLNGNPKFRPTMR</sequence>
<evidence type="ECO:0000256" key="4">
    <source>
        <dbReference type="ARBA" id="ARBA00022741"/>
    </source>
</evidence>
<keyword evidence="3" id="KW-0808">Transferase</keyword>
<dbReference type="HOGENOM" id="CLU_000288_21_4_1"/>
<comment type="catalytic activity">
    <reaction evidence="7">
        <text>L-threonyl-[protein] + ATP = O-phospho-L-threonyl-[protein] + ADP + H(+)</text>
        <dbReference type="Rhea" id="RHEA:46608"/>
        <dbReference type="Rhea" id="RHEA-COMP:11060"/>
        <dbReference type="Rhea" id="RHEA-COMP:11605"/>
        <dbReference type="ChEBI" id="CHEBI:15378"/>
        <dbReference type="ChEBI" id="CHEBI:30013"/>
        <dbReference type="ChEBI" id="CHEBI:30616"/>
        <dbReference type="ChEBI" id="CHEBI:61977"/>
        <dbReference type="ChEBI" id="CHEBI:456216"/>
        <dbReference type="EC" id="2.7.11.1"/>
    </reaction>
</comment>
<dbReference type="AlphaFoldDB" id="A0A061GSB4"/>
<evidence type="ECO:0000256" key="7">
    <source>
        <dbReference type="ARBA" id="ARBA00047899"/>
    </source>
</evidence>
<keyword evidence="9" id="KW-0675">Receptor</keyword>
<evidence type="ECO:0000256" key="1">
    <source>
        <dbReference type="ARBA" id="ARBA00012513"/>
    </source>
</evidence>
<comment type="catalytic activity">
    <reaction evidence="8">
        <text>L-seryl-[protein] + ATP = O-phospho-L-seryl-[protein] + ADP + H(+)</text>
        <dbReference type="Rhea" id="RHEA:17989"/>
        <dbReference type="Rhea" id="RHEA-COMP:9863"/>
        <dbReference type="Rhea" id="RHEA-COMP:11604"/>
        <dbReference type="ChEBI" id="CHEBI:15378"/>
        <dbReference type="ChEBI" id="CHEBI:29999"/>
        <dbReference type="ChEBI" id="CHEBI:30616"/>
        <dbReference type="ChEBI" id="CHEBI:83421"/>
        <dbReference type="ChEBI" id="CHEBI:456216"/>
        <dbReference type="EC" id="2.7.11.1"/>
    </reaction>
</comment>
<gene>
    <name evidence="9" type="ORF">TCM_040727</name>
</gene>
<reference evidence="9 10" key="1">
    <citation type="journal article" date="2013" name="Genome Biol.">
        <title>The genome sequence of the most widely cultivated cacao type and its use to identify candidate genes regulating pod color.</title>
        <authorList>
            <person name="Motamayor J.C."/>
            <person name="Mockaitis K."/>
            <person name="Schmutz J."/>
            <person name="Haiminen N."/>
            <person name="Iii D.L."/>
            <person name="Cornejo O."/>
            <person name="Findley S.D."/>
            <person name="Zheng P."/>
            <person name="Utro F."/>
            <person name="Royaert S."/>
            <person name="Saski C."/>
            <person name="Jenkins J."/>
            <person name="Podicheti R."/>
            <person name="Zhao M."/>
            <person name="Scheffler B.E."/>
            <person name="Stack J.C."/>
            <person name="Feltus F.A."/>
            <person name="Mustiga G.M."/>
            <person name="Amores F."/>
            <person name="Phillips W."/>
            <person name="Marelli J.P."/>
            <person name="May G.D."/>
            <person name="Shapiro H."/>
            <person name="Ma J."/>
            <person name="Bustamante C.D."/>
            <person name="Schnell R.J."/>
            <person name="Main D."/>
            <person name="Gilbert D."/>
            <person name="Parida L."/>
            <person name="Kuhn D.N."/>
        </authorList>
    </citation>
    <scope>NUCLEOTIDE SEQUENCE [LARGE SCALE GENOMIC DNA]</scope>
    <source>
        <strain evidence="10">cv. Matina 1-6</strain>
    </source>
</reference>
<keyword evidence="2" id="KW-0723">Serine/threonine-protein kinase</keyword>
<protein>
    <recommendedName>
        <fullName evidence="1">non-specific serine/threonine protein kinase</fullName>
        <ecNumber evidence="1">2.7.11.1</ecNumber>
    </recommendedName>
</protein>
<evidence type="ECO:0000256" key="3">
    <source>
        <dbReference type="ARBA" id="ARBA00022679"/>
    </source>
</evidence>
<evidence type="ECO:0000256" key="5">
    <source>
        <dbReference type="ARBA" id="ARBA00022777"/>
    </source>
</evidence>
<dbReference type="eggNOG" id="ENOG502QQYD">
    <property type="taxonomic scope" value="Eukaryota"/>
</dbReference>
<keyword evidence="5 9" id="KW-0418">Kinase</keyword>
<proteinExistence type="predicted"/>
<evidence type="ECO:0000313" key="10">
    <source>
        <dbReference type="Proteomes" id="UP000026915"/>
    </source>
</evidence>
<evidence type="ECO:0000256" key="8">
    <source>
        <dbReference type="ARBA" id="ARBA00048679"/>
    </source>
</evidence>
<dbReference type="Proteomes" id="UP000026915">
    <property type="component" value="Chromosome 9"/>
</dbReference>